<name>V4C6C8_LOTGI</name>
<dbReference type="AlphaFoldDB" id="V4C6C8"/>
<evidence type="ECO:0000313" key="1">
    <source>
        <dbReference type="EMBL" id="ESO97209.1"/>
    </source>
</evidence>
<accession>V4C6C8</accession>
<sequence>MAVIRNLLLQIRFTMHFQRLPALKAIGVFSINSIGRQLRDFFEEYLSIQTTPYFFLIAVDCGPPPKPSGETVELFVDSTTVGFDAEYECRIAHYVIEGILGCIANAADDFISDAVQSPMQQSECNDHCREKWFTMFVWRNDKSCGCLDYTFEPYVVDCEEACDIVHPCGTTEPNSGAAFVVIYPDVIGYQEACLTDQETFEPDPEGDGDVSICRLMCVAYGWYPSSLPVIFDSNPMVLPLKDRNLWGFCAVEADMTATVEPSECRSCESDSTAKCGSTLTSYNHSKTSIQSSNIKTKTFFQFFILGS</sequence>
<evidence type="ECO:0000313" key="2">
    <source>
        <dbReference type="Proteomes" id="UP000030746"/>
    </source>
</evidence>
<dbReference type="GeneID" id="20250989"/>
<organism evidence="1 2">
    <name type="scientific">Lottia gigantea</name>
    <name type="common">Giant owl limpet</name>
    <dbReference type="NCBI Taxonomy" id="225164"/>
    <lineage>
        <taxon>Eukaryota</taxon>
        <taxon>Metazoa</taxon>
        <taxon>Spiralia</taxon>
        <taxon>Lophotrochozoa</taxon>
        <taxon>Mollusca</taxon>
        <taxon>Gastropoda</taxon>
        <taxon>Patellogastropoda</taxon>
        <taxon>Lottioidea</taxon>
        <taxon>Lottiidae</taxon>
        <taxon>Lottia</taxon>
    </lineage>
</organism>
<gene>
    <name evidence="1" type="ORF">LOTGIDRAFT_239175</name>
</gene>
<protein>
    <submittedName>
        <fullName evidence="1">Uncharacterized protein</fullName>
    </submittedName>
</protein>
<keyword evidence="2" id="KW-1185">Reference proteome</keyword>
<dbReference type="Proteomes" id="UP000030746">
    <property type="component" value="Unassembled WGS sequence"/>
</dbReference>
<dbReference type="EMBL" id="KB201313">
    <property type="protein sequence ID" value="ESO97209.1"/>
    <property type="molecule type" value="Genomic_DNA"/>
</dbReference>
<dbReference type="HOGENOM" id="CLU_907004_0_0_1"/>
<reference evidence="1 2" key="1">
    <citation type="journal article" date="2013" name="Nature">
        <title>Insights into bilaterian evolution from three spiralian genomes.</title>
        <authorList>
            <person name="Simakov O."/>
            <person name="Marletaz F."/>
            <person name="Cho S.J."/>
            <person name="Edsinger-Gonzales E."/>
            <person name="Havlak P."/>
            <person name="Hellsten U."/>
            <person name="Kuo D.H."/>
            <person name="Larsson T."/>
            <person name="Lv J."/>
            <person name="Arendt D."/>
            <person name="Savage R."/>
            <person name="Osoegawa K."/>
            <person name="de Jong P."/>
            <person name="Grimwood J."/>
            <person name="Chapman J.A."/>
            <person name="Shapiro H."/>
            <person name="Aerts A."/>
            <person name="Otillar R.P."/>
            <person name="Terry A.Y."/>
            <person name="Boore J.L."/>
            <person name="Grigoriev I.V."/>
            <person name="Lindberg D.R."/>
            <person name="Seaver E.C."/>
            <person name="Weisblat D.A."/>
            <person name="Putnam N.H."/>
            <person name="Rokhsar D.S."/>
        </authorList>
    </citation>
    <scope>NUCLEOTIDE SEQUENCE [LARGE SCALE GENOMIC DNA]</scope>
</reference>
<proteinExistence type="predicted"/>
<dbReference type="CTD" id="20250989"/>
<dbReference type="KEGG" id="lgi:LOTGIDRAFT_239175"/>
<dbReference type="RefSeq" id="XP_009052119.1">
    <property type="nucleotide sequence ID" value="XM_009053871.1"/>
</dbReference>